<protein>
    <submittedName>
        <fullName evidence="3">Secreted protein</fullName>
    </submittedName>
</protein>
<feature type="compositionally biased region" description="Polar residues" evidence="1">
    <location>
        <begin position="116"/>
        <end position="125"/>
    </location>
</feature>
<reference evidence="3" key="1">
    <citation type="journal article" date="2015" name="PeerJ">
        <title>First genomic representation of candidate bacterial phylum KSB3 points to enhanced environmental sensing as a trigger of wastewater bulking.</title>
        <authorList>
            <person name="Sekiguchi Y."/>
            <person name="Ohashi A."/>
            <person name="Parks D.H."/>
            <person name="Yamauchi T."/>
            <person name="Tyson G.W."/>
            <person name="Hugenholtz P."/>
        </authorList>
    </citation>
    <scope>NUCLEOTIDE SEQUENCE [LARGE SCALE GENOMIC DNA]</scope>
</reference>
<accession>A0A081BP33</accession>
<dbReference type="STRING" id="1499966.U14_03400"/>
<sequence>MKRGILFVATLSVLVFQFAPLAFAASQGEDVEQQRAGTDQEQTKYHYFFFPSANVYYDESRALYFFQKEGEWQEAAELPPTMTVDQKERVSVTLDVERPYLEREKTSEGNLETEAEQSSSENSQDTEPKVTICHKGRNTIIISESAQQTHLAHGDTIGACQNQQQQEKQGDSGTQTDNAKEKQGKGKGKGKGKE</sequence>
<evidence type="ECO:0000313" key="3">
    <source>
        <dbReference type="EMBL" id="GAK52149.1"/>
    </source>
</evidence>
<feature type="compositionally biased region" description="Polar residues" evidence="1">
    <location>
        <begin position="159"/>
        <end position="177"/>
    </location>
</feature>
<feature type="compositionally biased region" description="Basic and acidic residues" evidence="1">
    <location>
        <begin position="95"/>
        <end position="107"/>
    </location>
</feature>
<evidence type="ECO:0000256" key="1">
    <source>
        <dbReference type="SAM" id="MobiDB-lite"/>
    </source>
</evidence>
<dbReference type="HOGENOM" id="CLU_1400061_0_0_0"/>
<keyword evidence="4" id="KW-1185">Reference proteome</keyword>
<feature type="chain" id="PRO_5001755286" evidence="2">
    <location>
        <begin position="25"/>
        <end position="194"/>
    </location>
</feature>
<feature type="signal peptide" evidence="2">
    <location>
        <begin position="1"/>
        <end position="24"/>
    </location>
</feature>
<gene>
    <name evidence="3" type="ORF">U14_03400</name>
</gene>
<feature type="compositionally biased region" description="Basic residues" evidence="1">
    <location>
        <begin position="185"/>
        <end position="194"/>
    </location>
</feature>
<dbReference type="EMBL" id="DF820458">
    <property type="protein sequence ID" value="GAK52149.1"/>
    <property type="molecule type" value="Genomic_DNA"/>
</dbReference>
<proteinExistence type="predicted"/>
<evidence type="ECO:0000256" key="2">
    <source>
        <dbReference type="SAM" id="SignalP"/>
    </source>
</evidence>
<feature type="region of interest" description="Disordered" evidence="1">
    <location>
        <begin position="146"/>
        <end position="194"/>
    </location>
</feature>
<keyword evidence="2" id="KW-0732">Signal</keyword>
<dbReference type="AlphaFoldDB" id="A0A081BP33"/>
<dbReference type="Proteomes" id="UP000030700">
    <property type="component" value="Unassembled WGS sequence"/>
</dbReference>
<name>A0A081BP33_9BACT</name>
<evidence type="ECO:0000313" key="4">
    <source>
        <dbReference type="Proteomes" id="UP000030700"/>
    </source>
</evidence>
<feature type="region of interest" description="Disordered" evidence="1">
    <location>
        <begin position="95"/>
        <end position="131"/>
    </location>
</feature>
<organism evidence="3">
    <name type="scientific">Candidatus Moduliflexus flocculans</name>
    <dbReference type="NCBI Taxonomy" id="1499966"/>
    <lineage>
        <taxon>Bacteria</taxon>
        <taxon>Candidatus Moduliflexota</taxon>
        <taxon>Candidatus Moduliflexia</taxon>
        <taxon>Candidatus Moduliflexales</taxon>
        <taxon>Candidatus Moduliflexaceae</taxon>
    </lineage>
</organism>